<evidence type="ECO:0000313" key="1">
    <source>
        <dbReference type="EMBL" id="QMU27873.1"/>
    </source>
</evidence>
<organism evidence="1 2">
    <name type="scientific">Adhaeribacter radiodurans</name>
    <dbReference type="NCBI Taxonomy" id="2745197"/>
    <lineage>
        <taxon>Bacteria</taxon>
        <taxon>Pseudomonadati</taxon>
        <taxon>Bacteroidota</taxon>
        <taxon>Cytophagia</taxon>
        <taxon>Cytophagales</taxon>
        <taxon>Hymenobacteraceae</taxon>
        <taxon>Adhaeribacter</taxon>
    </lineage>
</organism>
<name>A0A7L7L520_9BACT</name>
<dbReference type="Proteomes" id="UP000514509">
    <property type="component" value="Chromosome"/>
</dbReference>
<dbReference type="EMBL" id="CP055153">
    <property type="protein sequence ID" value="QMU27873.1"/>
    <property type="molecule type" value="Genomic_DNA"/>
</dbReference>
<proteinExistence type="predicted"/>
<dbReference type="Gene3D" id="2.80.10.50">
    <property type="match status" value="1"/>
</dbReference>
<dbReference type="AlphaFoldDB" id="A0A7L7L520"/>
<protein>
    <submittedName>
        <fullName evidence="1">Uncharacterized protein</fullName>
    </submittedName>
</protein>
<accession>A0A7L7L520</accession>
<dbReference type="RefSeq" id="WP_182415064.1">
    <property type="nucleotide sequence ID" value="NZ_CP055153.1"/>
</dbReference>
<sequence length="70" mass="7667">MKLQADGTKEWDKVISGNRVSSLQQTGDGGYLLGGSSNDDYWIVKLNAHGSKEWNKAFSGNSVDYLTSLQ</sequence>
<dbReference type="KEGG" id="add:HUW48_07375"/>
<gene>
    <name evidence="1" type="ORF">HUW48_07375</name>
</gene>
<keyword evidence="2" id="KW-1185">Reference proteome</keyword>
<evidence type="ECO:0000313" key="2">
    <source>
        <dbReference type="Proteomes" id="UP000514509"/>
    </source>
</evidence>
<reference evidence="1 2" key="2">
    <citation type="submission" date="2020-08" db="EMBL/GenBank/DDBJ databases">
        <title>Adhaeribacter dokdonensis sp. nov., isolated from the rhizosphere of Elymus tsukushiensis, a plant native to the Dokdo Islands, Republic of Korea.</title>
        <authorList>
            <person name="Ghim S.Y."/>
        </authorList>
    </citation>
    <scope>NUCLEOTIDE SEQUENCE [LARGE SCALE GENOMIC DNA]</scope>
    <source>
        <strain evidence="1 2">KUDC8001</strain>
    </source>
</reference>
<reference evidence="1 2" key="1">
    <citation type="submission" date="2020-06" db="EMBL/GenBank/DDBJ databases">
        <authorList>
            <person name="Hwang Y.J."/>
        </authorList>
    </citation>
    <scope>NUCLEOTIDE SEQUENCE [LARGE SCALE GENOMIC DNA]</scope>
    <source>
        <strain evidence="1 2">KUDC8001</strain>
    </source>
</reference>